<accession>A0A231GSL8</accession>
<keyword evidence="3" id="KW-1185">Reference proteome</keyword>
<dbReference type="EMBL" id="NGAF01000130">
    <property type="protein sequence ID" value="OXR39619.1"/>
    <property type="molecule type" value="Genomic_DNA"/>
</dbReference>
<sequence>MFSCSLPERDSGFLAFVGQDFAVGQAGVVIDGVVQVAATDLAFPVVAQRFSWRSGPVAGSCAAPDSAVSTAVRDVAEFLDIDVDQVARRGVFVAADRCRGGPVEPAQPGHAIAGQDPVHGGGVQSEQVGDAGRSPPAQEADFDDAAFGARGCAVRAVVRTAGPVAHRGGAGGAVPVGPPFRGGRRDLESFRGSAQWPSVVDDAPSQP</sequence>
<proteinExistence type="predicted"/>
<name>A0A231GSL8_9NOCA</name>
<evidence type="ECO:0000256" key="1">
    <source>
        <dbReference type="SAM" id="MobiDB-lite"/>
    </source>
</evidence>
<feature type="region of interest" description="Disordered" evidence="1">
    <location>
        <begin position="109"/>
        <end position="140"/>
    </location>
</feature>
<comment type="caution">
    <text evidence="2">The sequence shown here is derived from an EMBL/GenBank/DDBJ whole genome shotgun (WGS) entry which is preliminary data.</text>
</comment>
<gene>
    <name evidence="2" type="ORF">B7C42_08313</name>
</gene>
<reference evidence="2 3" key="1">
    <citation type="submission" date="2017-07" db="EMBL/GenBank/DDBJ databases">
        <title>First draft Genome Sequence of Nocardia cerradoensis isolated from human infection.</title>
        <authorList>
            <person name="Carrasco G."/>
        </authorList>
    </citation>
    <scope>NUCLEOTIDE SEQUENCE [LARGE SCALE GENOMIC DNA]</scope>
    <source>
        <strain evidence="2 3">CNM20130759</strain>
    </source>
</reference>
<dbReference type="Proteomes" id="UP000215506">
    <property type="component" value="Unassembled WGS sequence"/>
</dbReference>
<protein>
    <submittedName>
        <fullName evidence="2">Uncharacterized protein</fullName>
    </submittedName>
</protein>
<evidence type="ECO:0000313" key="2">
    <source>
        <dbReference type="EMBL" id="OXR39619.1"/>
    </source>
</evidence>
<evidence type="ECO:0000313" key="3">
    <source>
        <dbReference type="Proteomes" id="UP000215506"/>
    </source>
</evidence>
<feature type="region of interest" description="Disordered" evidence="1">
    <location>
        <begin position="165"/>
        <end position="207"/>
    </location>
</feature>
<organism evidence="2 3">
    <name type="scientific">Nocardia cerradoensis</name>
    <dbReference type="NCBI Taxonomy" id="85688"/>
    <lineage>
        <taxon>Bacteria</taxon>
        <taxon>Bacillati</taxon>
        <taxon>Actinomycetota</taxon>
        <taxon>Actinomycetes</taxon>
        <taxon>Mycobacteriales</taxon>
        <taxon>Nocardiaceae</taxon>
        <taxon>Nocardia</taxon>
    </lineage>
</organism>
<dbReference type="AlphaFoldDB" id="A0A231GSL8"/>